<organism evidence="1 2">
    <name type="scientific">Alicyclobacillus fastidiosus</name>
    <dbReference type="NCBI Taxonomy" id="392011"/>
    <lineage>
        <taxon>Bacteria</taxon>
        <taxon>Bacillati</taxon>
        <taxon>Bacillota</taxon>
        <taxon>Bacilli</taxon>
        <taxon>Bacillales</taxon>
        <taxon>Alicyclobacillaceae</taxon>
        <taxon>Alicyclobacillus</taxon>
    </lineage>
</organism>
<sequence length="111" mass="12376">MGRSVTVPMQAHDDVRECRLYGARQPKSGRRVTDDELTRIRQWLRSAQLVEEFLSSSNGTNDSENRIVIELIHGQPMRITPLTGDAIHLDDGGGAVRILKQADLRGLLDAL</sequence>
<protein>
    <submittedName>
        <fullName evidence="1">Uncharacterized protein</fullName>
    </submittedName>
</protein>
<dbReference type="RefSeq" id="WP_268006222.1">
    <property type="nucleotide sequence ID" value="NZ_BSUT01000001.1"/>
</dbReference>
<accession>A0ABY6ZHH6</accession>
<dbReference type="Proteomes" id="UP001164761">
    <property type="component" value="Chromosome"/>
</dbReference>
<evidence type="ECO:0000313" key="2">
    <source>
        <dbReference type="Proteomes" id="UP001164761"/>
    </source>
</evidence>
<keyword evidence="2" id="KW-1185">Reference proteome</keyword>
<name>A0ABY6ZHH6_9BACL</name>
<reference evidence="1" key="1">
    <citation type="submission" date="2022-08" db="EMBL/GenBank/DDBJ databases">
        <title>Alicyclobacillus fastidiosus DSM 17978, complete genome.</title>
        <authorList>
            <person name="Wang Q."/>
            <person name="Cai R."/>
            <person name="Wang Z."/>
        </authorList>
    </citation>
    <scope>NUCLEOTIDE SEQUENCE</scope>
    <source>
        <strain evidence="1">DSM 17978</strain>
    </source>
</reference>
<gene>
    <name evidence="1" type="ORF">NZD89_02185</name>
</gene>
<evidence type="ECO:0000313" key="1">
    <source>
        <dbReference type="EMBL" id="WAH42338.1"/>
    </source>
</evidence>
<proteinExistence type="predicted"/>
<dbReference type="EMBL" id="CP104067">
    <property type="protein sequence ID" value="WAH42338.1"/>
    <property type="molecule type" value="Genomic_DNA"/>
</dbReference>